<feature type="transmembrane region" description="Helical" evidence="5">
    <location>
        <begin position="98"/>
        <end position="116"/>
    </location>
</feature>
<gene>
    <name evidence="7" type="ORF">DB32_000813</name>
</gene>
<evidence type="ECO:0000256" key="3">
    <source>
        <dbReference type="ARBA" id="ARBA00022723"/>
    </source>
</evidence>
<evidence type="ECO:0000259" key="6">
    <source>
        <dbReference type="Pfam" id="PF03918"/>
    </source>
</evidence>
<keyword evidence="5" id="KW-0472">Membrane</keyword>
<keyword evidence="3 5" id="KW-0479">Metal-binding</keyword>
<name>A0A0F6SDL7_9BACT</name>
<evidence type="ECO:0000256" key="2">
    <source>
        <dbReference type="ARBA" id="ARBA00022617"/>
    </source>
</evidence>
<proteinExistence type="inferred from homology"/>
<sequence>MHSLGRLAVGWLVAMVIVIAASSARAQGSRAMFERFVAPCCWVEGLATHDSPLARELRDEIDRRVRAGEPADAIERDLVARHGERILAVPAPLETTSGALFAVLVGSLLVLVAIGARWSRRGAQAEPVTRVDVDDPALEQRLREELDRHDA</sequence>
<dbReference type="InterPro" id="IPR038297">
    <property type="entry name" value="CcmH/CycL/NrfF/Ccl2_sf"/>
</dbReference>
<feature type="domain" description="CcmH/CycL/Ccl2/NrfF N-terminal" evidence="6">
    <location>
        <begin position="21"/>
        <end position="128"/>
    </location>
</feature>
<comment type="function">
    <text evidence="5">Possible subunit of a heme lyase.</text>
</comment>
<dbReference type="Pfam" id="PF03918">
    <property type="entry name" value="CcmH"/>
    <property type="match status" value="1"/>
</dbReference>
<accession>A0A0F6SDL7</accession>
<dbReference type="STRING" id="927083.DB32_000813"/>
<keyword evidence="2 5" id="KW-0349">Heme</keyword>
<comment type="similarity">
    <text evidence="1 5">Belongs to the CcmH/CycL/Ccl2/NrfF family.</text>
</comment>
<dbReference type="Proteomes" id="UP000034883">
    <property type="component" value="Chromosome"/>
</dbReference>
<evidence type="ECO:0000256" key="1">
    <source>
        <dbReference type="ARBA" id="ARBA00010342"/>
    </source>
</evidence>
<keyword evidence="5" id="KW-0732">Signal</keyword>
<reference evidence="7 8" key="1">
    <citation type="submission" date="2015-03" db="EMBL/GenBank/DDBJ databases">
        <title>Genome assembly of Sandaracinus amylolyticus DSM 53668.</title>
        <authorList>
            <person name="Sharma G."/>
            <person name="Subramanian S."/>
        </authorList>
    </citation>
    <scope>NUCLEOTIDE SEQUENCE [LARGE SCALE GENOMIC DNA]</scope>
    <source>
        <strain evidence="7 8">DSM 53668</strain>
    </source>
</reference>
<evidence type="ECO:0000256" key="5">
    <source>
        <dbReference type="RuleBase" id="RU364112"/>
    </source>
</evidence>
<keyword evidence="8" id="KW-1185">Reference proteome</keyword>
<keyword evidence="5" id="KW-0812">Transmembrane</keyword>
<dbReference type="GO" id="GO:0046872">
    <property type="term" value="F:metal ion binding"/>
    <property type="evidence" value="ECO:0007669"/>
    <property type="project" value="UniProtKB-KW"/>
</dbReference>
<dbReference type="KEGG" id="samy:DB32_000813"/>
<keyword evidence="5" id="KW-1133">Transmembrane helix</keyword>
<keyword evidence="4 5" id="KW-0408">Iron</keyword>
<dbReference type="OrthoDB" id="5522540at2"/>
<dbReference type="Gene3D" id="1.10.8.640">
    <property type="entry name" value="Cytochrome C biogenesis protein"/>
    <property type="match status" value="1"/>
</dbReference>
<dbReference type="RefSeq" id="WP_053231099.1">
    <property type="nucleotide sequence ID" value="NZ_CP011125.1"/>
</dbReference>
<evidence type="ECO:0000313" key="7">
    <source>
        <dbReference type="EMBL" id="AKF03664.1"/>
    </source>
</evidence>
<organism evidence="7 8">
    <name type="scientific">Sandaracinus amylolyticus</name>
    <dbReference type="NCBI Taxonomy" id="927083"/>
    <lineage>
        <taxon>Bacteria</taxon>
        <taxon>Pseudomonadati</taxon>
        <taxon>Myxococcota</taxon>
        <taxon>Polyangia</taxon>
        <taxon>Polyangiales</taxon>
        <taxon>Sandaracinaceae</taxon>
        <taxon>Sandaracinus</taxon>
    </lineage>
</organism>
<dbReference type="EMBL" id="CP011125">
    <property type="protein sequence ID" value="AKF03664.1"/>
    <property type="molecule type" value="Genomic_DNA"/>
</dbReference>
<dbReference type="AlphaFoldDB" id="A0A0F6SDL7"/>
<evidence type="ECO:0000256" key="4">
    <source>
        <dbReference type="ARBA" id="ARBA00023004"/>
    </source>
</evidence>
<dbReference type="InterPro" id="IPR005616">
    <property type="entry name" value="CcmH/CycL/Ccl2/NrfF_N"/>
</dbReference>
<protein>
    <recommendedName>
        <fullName evidence="5">Cytochrome c-type biogenesis protein</fullName>
    </recommendedName>
</protein>
<evidence type="ECO:0000313" key="8">
    <source>
        <dbReference type="Proteomes" id="UP000034883"/>
    </source>
</evidence>
<dbReference type="CDD" id="cd16378">
    <property type="entry name" value="CcmH_N"/>
    <property type="match status" value="1"/>
</dbReference>